<proteinExistence type="predicted"/>
<organism evidence="1 2">
    <name type="scientific">Aliikangiella maris</name>
    <dbReference type="NCBI Taxonomy" id="3162458"/>
    <lineage>
        <taxon>Bacteria</taxon>
        <taxon>Pseudomonadati</taxon>
        <taxon>Pseudomonadota</taxon>
        <taxon>Gammaproteobacteria</taxon>
        <taxon>Oceanospirillales</taxon>
        <taxon>Pleioneaceae</taxon>
        <taxon>Aliikangiella</taxon>
    </lineage>
</organism>
<dbReference type="InterPro" id="IPR014958">
    <property type="entry name" value="DGC"/>
</dbReference>
<name>A0ABV2BRD4_9GAMM</name>
<dbReference type="PIRSF" id="PIRSF037181">
    <property type="entry name" value="DGC"/>
    <property type="match status" value="1"/>
</dbReference>
<sequence length="126" mass="13610">MSDSNKPIVYSCSGCSNLAQLAYDIALQLESDGIAEMSCISGVVGNVEPIKQMAESGRPIIIIDGCSLACTRACLEACGLKAVLYIDISRYGIEKRSIRESAFNESCVALKHVYEELRMAGYAIPH</sequence>
<reference evidence="1 2" key="1">
    <citation type="submission" date="2024-06" db="EMBL/GenBank/DDBJ databases">
        <authorList>
            <person name="Li F."/>
        </authorList>
    </citation>
    <scope>NUCLEOTIDE SEQUENCE [LARGE SCALE GENOMIC DNA]</scope>
    <source>
        <strain evidence="1 2">GXAS 311</strain>
    </source>
</reference>
<comment type="caution">
    <text evidence="1">The sequence shown here is derived from an EMBL/GenBank/DDBJ whole genome shotgun (WGS) entry which is preliminary data.</text>
</comment>
<gene>
    <name evidence="1" type="ORF">ABVT43_04820</name>
</gene>
<keyword evidence="2" id="KW-1185">Reference proteome</keyword>
<dbReference type="Pfam" id="PF08859">
    <property type="entry name" value="DGC"/>
    <property type="match status" value="1"/>
</dbReference>
<accession>A0ABV2BRD4</accession>
<dbReference type="EMBL" id="JBEVCJ010000004">
    <property type="protein sequence ID" value="MET1254441.1"/>
    <property type="molecule type" value="Genomic_DNA"/>
</dbReference>
<evidence type="ECO:0000313" key="1">
    <source>
        <dbReference type="EMBL" id="MET1254441.1"/>
    </source>
</evidence>
<dbReference type="Proteomes" id="UP001548189">
    <property type="component" value="Unassembled WGS sequence"/>
</dbReference>
<protein>
    <submittedName>
        <fullName evidence="1">Zinc-binding protein</fullName>
    </submittedName>
</protein>
<evidence type="ECO:0000313" key="2">
    <source>
        <dbReference type="Proteomes" id="UP001548189"/>
    </source>
</evidence>